<dbReference type="GO" id="GO:0016020">
    <property type="term" value="C:membrane"/>
    <property type="evidence" value="ECO:0007669"/>
    <property type="project" value="TreeGrafter"/>
</dbReference>
<sequence>MMRETTANGLKIVYREEGPADAPLMVLIHGRTANHNDWNGIIQHFARRYHVLAPDLRGHGESAYPGSYALPDMADDVAGLLDGRRAVIVAHSLGAMVAFHLAMRRPELVERLVLEDPGAPLPMTGRAALVRDDSTGFDWEMVLQTERQFVDPDPAWAEGLTRLAVPTLVLSGGPSSQIRAEPVAELIPGAALVTIDVGHLIHRDARAAFLEAVEEFLEA</sequence>
<dbReference type="Proteomes" id="UP000568380">
    <property type="component" value="Unassembled WGS sequence"/>
</dbReference>
<dbReference type="GO" id="GO:0003824">
    <property type="term" value="F:catalytic activity"/>
    <property type="evidence" value="ECO:0007669"/>
    <property type="project" value="UniProtKB-ARBA"/>
</dbReference>
<proteinExistence type="predicted"/>
<dbReference type="SUPFAM" id="SSF53474">
    <property type="entry name" value="alpha/beta-Hydrolases"/>
    <property type="match status" value="1"/>
</dbReference>
<organism evidence="2 3">
    <name type="scientific">Nonomuraea endophytica</name>
    <dbReference type="NCBI Taxonomy" id="714136"/>
    <lineage>
        <taxon>Bacteria</taxon>
        <taxon>Bacillati</taxon>
        <taxon>Actinomycetota</taxon>
        <taxon>Actinomycetes</taxon>
        <taxon>Streptosporangiales</taxon>
        <taxon>Streptosporangiaceae</taxon>
        <taxon>Nonomuraea</taxon>
    </lineage>
</organism>
<dbReference type="PANTHER" id="PTHR43798:SF33">
    <property type="entry name" value="HYDROLASE, PUTATIVE (AFU_ORTHOLOGUE AFUA_2G14860)-RELATED"/>
    <property type="match status" value="1"/>
</dbReference>
<reference evidence="2 3" key="1">
    <citation type="submission" date="2020-08" db="EMBL/GenBank/DDBJ databases">
        <title>Genomic Encyclopedia of Type Strains, Phase IV (KMG-IV): sequencing the most valuable type-strain genomes for metagenomic binning, comparative biology and taxonomic classification.</title>
        <authorList>
            <person name="Goeker M."/>
        </authorList>
    </citation>
    <scope>NUCLEOTIDE SEQUENCE [LARGE SCALE GENOMIC DNA]</scope>
    <source>
        <strain evidence="2 3">DSM 45385</strain>
    </source>
</reference>
<dbReference type="Gene3D" id="3.40.50.1820">
    <property type="entry name" value="alpha/beta hydrolase"/>
    <property type="match status" value="2"/>
</dbReference>
<keyword evidence="3" id="KW-1185">Reference proteome</keyword>
<dbReference type="Pfam" id="PF00561">
    <property type="entry name" value="Abhydrolase_1"/>
    <property type="match status" value="1"/>
</dbReference>
<dbReference type="InterPro" id="IPR050266">
    <property type="entry name" value="AB_hydrolase_sf"/>
</dbReference>
<comment type="caution">
    <text evidence="2">The sequence shown here is derived from an EMBL/GenBank/DDBJ whole genome shotgun (WGS) entry which is preliminary data.</text>
</comment>
<dbReference type="RefSeq" id="WP_221340514.1">
    <property type="nucleotide sequence ID" value="NZ_JACHIN010000004.1"/>
</dbReference>
<feature type="domain" description="AB hydrolase-1" evidence="1">
    <location>
        <begin position="23"/>
        <end position="130"/>
    </location>
</feature>
<dbReference type="InterPro" id="IPR000073">
    <property type="entry name" value="AB_hydrolase_1"/>
</dbReference>
<name>A0A7W8A3J6_9ACTN</name>
<accession>A0A7W8A3J6</accession>
<dbReference type="PANTHER" id="PTHR43798">
    <property type="entry name" value="MONOACYLGLYCEROL LIPASE"/>
    <property type="match status" value="1"/>
</dbReference>
<dbReference type="InterPro" id="IPR029058">
    <property type="entry name" value="AB_hydrolase_fold"/>
</dbReference>
<evidence type="ECO:0000313" key="3">
    <source>
        <dbReference type="Proteomes" id="UP000568380"/>
    </source>
</evidence>
<evidence type="ECO:0000259" key="1">
    <source>
        <dbReference type="Pfam" id="PF00561"/>
    </source>
</evidence>
<protein>
    <submittedName>
        <fullName evidence="2">Pimeloyl-ACP methyl ester carboxylesterase</fullName>
    </submittedName>
</protein>
<gene>
    <name evidence="2" type="ORF">HNR40_003794</name>
</gene>
<dbReference type="EMBL" id="JACHIN010000004">
    <property type="protein sequence ID" value="MBB5078319.1"/>
    <property type="molecule type" value="Genomic_DNA"/>
</dbReference>
<evidence type="ECO:0000313" key="2">
    <source>
        <dbReference type="EMBL" id="MBB5078319.1"/>
    </source>
</evidence>
<dbReference type="AlphaFoldDB" id="A0A7W8A3J6"/>